<reference evidence="1" key="1">
    <citation type="submission" date="2018-04" db="EMBL/GenBank/DDBJ databases">
        <title>Whole genome sequencing of Hypsizygus marmoreus.</title>
        <authorList>
            <person name="Choi I.-G."/>
            <person name="Min B."/>
            <person name="Kim J.-G."/>
            <person name="Kim S."/>
            <person name="Oh Y.-L."/>
            <person name="Kong W.-S."/>
            <person name="Park H."/>
            <person name="Jeong J."/>
            <person name="Song E.-S."/>
        </authorList>
    </citation>
    <scope>NUCLEOTIDE SEQUENCE [LARGE SCALE GENOMIC DNA]</scope>
    <source>
        <strain evidence="1">51987-8</strain>
    </source>
</reference>
<accession>A0A369J104</accession>
<dbReference type="Proteomes" id="UP000076154">
    <property type="component" value="Unassembled WGS sequence"/>
</dbReference>
<proteinExistence type="predicted"/>
<protein>
    <submittedName>
        <fullName evidence="1">Uncharacterized protein</fullName>
    </submittedName>
</protein>
<evidence type="ECO:0000313" key="2">
    <source>
        <dbReference type="Proteomes" id="UP000076154"/>
    </source>
</evidence>
<dbReference type="EMBL" id="LUEZ02000223">
    <property type="protein sequence ID" value="RDB15072.1"/>
    <property type="molecule type" value="Genomic_DNA"/>
</dbReference>
<evidence type="ECO:0000313" key="1">
    <source>
        <dbReference type="EMBL" id="RDB15072.1"/>
    </source>
</evidence>
<comment type="caution">
    <text evidence="1">The sequence shown here is derived from an EMBL/GenBank/DDBJ whole genome shotgun (WGS) entry which is preliminary data.</text>
</comment>
<dbReference type="AlphaFoldDB" id="A0A369J104"/>
<organism evidence="1 2">
    <name type="scientific">Hypsizygus marmoreus</name>
    <name type="common">White beech mushroom</name>
    <name type="synonym">Agaricus marmoreus</name>
    <dbReference type="NCBI Taxonomy" id="39966"/>
    <lineage>
        <taxon>Eukaryota</taxon>
        <taxon>Fungi</taxon>
        <taxon>Dikarya</taxon>
        <taxon>Basidiomycota</taxon>
        <taxon>Agaricomycotina</taxon>
        <taxon>Agaricomycetes</taxon>
        <taxon>Agaricomycetidae</taxon>
        <taxon>Agaricales</taxon>
        <taxon>Tricholomatineae</taxon>
        <taxon>Lyophyllaceae</taxon>
        <taxon>Hypsizygus</taxon>
    </lineage>
</organism>
<keyword evidence="2" id="KW-1185">Reference proteome</keyword>
<name>A0A369J104_HYPMA</name>
<gene>
    <name evidence="1" type="ORF">Hypma_005462</name>
</gene>
<sequence length="105" mass="11687">MSITYEACKHIVRTATLPTSAYPFQLTYLASFTSLTNPGLALFLLPPPALESLRIPSGYPLADKTLKAMASGLLVPRLKKLERRYMVREGGTGDEYVGEEEYDSW</sequence>
<dbReference type="InParanoid" id="A0A369J104"/>